<protein>
    <submittedName>
        <fullName evidence="3">Microtubule-associated protein futsch</fullName>
    </submittedName>
</protein>
<dbReference type="PANTHER" id="PTHR13843:SF12">
    <property type="entry name" value="ATPASE F1_V1_A1 COMPLEX ALPHA_BETA SUBUNIT NUCLEOTIDE-BINDING DOMAIN-CONTAINING PROTEIN"/>
    <property type="match status" value="1"/>
</dbReference>
<dbReference type="OrthoDB" id="5371837at2759"/>
<dbReference type="GO" id="GO:0008017">
    <property type="term" value="F:microtubule binding"/>
    <property type="evidence" value="ECO:0007669"/>
    <property type="project" value="InterPro"/>
</dbReference>
<accession>A0A9Q0MSI6</accession>
<dbReference type="GO" id="GO:0031114">
    <property type="term" value="P:regulation of microtubule depolymerization"/>
    <property type="evidence" value="ECO:0007669"/>
    <property type="project" value="TreeGrafter"/>
</dbReference>
<sequence>MTDFSDLTLDSLRHNTETGSHNLMENGGQNGDTEPSSLVGMGPPSPLTGCYLLVILGEPHSTEHKDIILQKLVKGFLSWDALHTHVDLEDELNTITEHAPEGEDARH</sequence>
<feature type="region of interest" description="Disordered" evidence="1">
    <location>
        <begin position="1"/>
        <end position="42"/>
    </location>
</feature>
<evidence type="ECO:0000313" key="3">
    <source>
        <dbReference type="EMBL" id="KAJ6635512.1"/>
    </source>
</evidence>
<evidence type="ECO:0000256" key="1">
    <source>
        <dbReference type="SAM" id="MobiDB-lite"/>
    </source>
</evidence>
<dbReference type="GO" id="GO:0045202">
    <property type="term" value="C:synapse"/>
    <property type="evidence" value="ECO:0007669"/>
    <property type="project" value="TreeGrafter"/>
</dbReference>
<dbReference type="GO" id="GO:0005875">
    <property type="term" value="C:microtubule associated complex"/>
    <property type="evidence" value="ECO:0007669"/>
    <property type="project" value="TreeGrafter"/>
</dbReference>
<keyword evidence="4" id="KW-1185">Reference proteome</keyword>
<gene>
    <name evidence="3" type="primary">futsch_0</name>
    <name evidence="3" type="ORF">Bhyg_14098</name>
</gene>
<name>A0A9Q0MSI6_9DIPT</name>
<dbReference type="GO" id="GO:0016358">
    <property type="term" value="P:dendrite development"/>
    <property type="evidence" value="ECO:0007669"/>
    <property type="project" value="TreeGrafter"/>
</dbReference>
<dbReference type="InterPro" id="IPR026074">
    <property type="entry name" value="MAP1"/>
</dbReference>
<reference evidence="3" key="1">
    <citation type="submission" date="2022-07" db="EMBL/GenBank/DDBJ databases">
        <authorList>
            <person name="Trinca V."/>
            <person name="Uliana J.V.C."/>
            <person name="Torres T.T."/>
            <person name="Ward R.J."/>
            <person name="Monesi N."/>
        </authorList>
    </citation>
    <scope>NUCLEOTIDE SEQUENCE</scope>
    <source>
        <strain evidence="3">HSMRA1968</strain>
        <tissue evidence="3">Whole embryos</tissue>
    </source>
</reference>
<dbReference type="PANTHER" id="PTHR13843">
    <property type="entry name" value="MICROTUBULE-ASSOCIATED PROTEIN"/>
    <property type="match status" value="1"/>
</dbReference>
<organism evidence="3 4">
    <name type="scientific">Pseudolycoriella hygida</name>
    <dbReference type="NCBI Taxonomy" id="35572"/>
    <lineage>
        <taxon>Eukaryota</taxon>
        <taxon>Metazoa</taxon>
        <taxon>Ecdysozoa</taxon>
        <taxon>Arthropoda</taxon>
        <taxon>Hexapoda</taxon>
        <taxon>Insecta</taxon>
        <taxon>Pterygota</taxon>
        <taxon>Neoptera</taxon>
        <taxon>Endopterygota</taxon>
        <taxon>Diptera</taxon>
        <taxon>Nematocera</taxon>
        <taxon>Sciaroidea</taxon>
        <taxon>Sciaridae</taxon>
        <taxon>Pseudolycoriella</taxon>
    </lineage>
</organism>
<dbReference type="GO" id="GO:0003779">
    <property type="term" value="F:actin binding"/>
    <property type="evidence" value="ECO:0007669"/>
    <property type="project" value="TreeGrafter"/>
</dbReference>
<dbReference type="GO" id="GO:0030425">
    <property type="term" value="C:dendrite"/>
    <property type="evidence" value="ECO:0007669"/>
    <property type="project" value="TreeGrafter"/>
</dbReference>
<dbReference type="GO" id="GO:0043025">
    <property type="term" value="C:neuronal cell body"/>
    <property type="evidence" value="ECO:0007669"/>
    <property type="project" value="TreeGrafter"/>
</dbReference>
<dbReference type="Proteomes" id="UP001151699">
    <property type="component" value="Chromosome C"/>
</dbReference>
<dbReference type="EMBL" id="WJQU01000004">
    <property type="protein sequence ID" value="KAJ6635512.1"/>
    <property type="molecule type" value="Genomic_DNA"/>
</dbReference>
<dbReference type="AlphaFoldDB" id="A0A9Q0MSI6"/>
<feature type="domain" description="Microtubule-associated protein 1B/S N-terminal" evidence="2">
    <location>
        <begin position="52"/>
        <end position="101"/>
    </location>
</feature>
<dbReference type="GO" id="GO:0007409">
    <property type="term" value="P:axonogenesis"/>
    <property type="evidence" value="ECO:0007669"/>
    <property type="project" value="TreeGrafter"/>
</dbReference>
<proteinExistence type="predicted"/>
<evidence type="ECO:0000259" key="2">
    <source>
        <dbReference type="Pfam" id="PF23415"/>
    </source>
</evidence>
<dbReference type="GO" id="GO:0005829">
    <property type="term" value="C:cytosol"/>
    <property type="evidence" value="ECO:0007669"/>
    <property type="project" value="TreeGrafter"/>
</dbReference>
<comment type="caution">
    <text evidence="3">The sequence shown here is derived from an EMBL/GenBank/DDBJ whole genome shotgun (WGS) entry which is preliminary data.</text>
</comment>
<dbReference type="Pfam" id="PF23415">
    <property type="entry name" value="MAPB1_N"/>
    <property type="match status" value="1"/>
</dbReference>
<feature type="non-terminal residue" evidence="3">
    <location>
        <position position="1"/>
    </location>
</feature>
<dbReference type="GO" id="GO:0005874">
    <property type="term" value="C:microtubule"/>
    <property type="evidence" value="ECO:0007669"/>
    <property type="project" value="InterPro"/>
</dbReference>
<evidence type="ECO:0000313" key="4">
    <source>
        <dbReference type="Proteomes" id="UP001151699"/>
    </source>
</evidence>
<dbReference type="InterPro" id="IPR056617">
    <property type="entry name" value="MAP1B/S_N"/>
</dbReference>
<dbReference type="GO" id="GO:0000226">
    <property type="term" value="P:microtubule cytoskeleton organization"/>
    <property type="evidence" value="ECO:0007669"/>
    <property type="project" value="InterPro"/>
</dbReference>